<dbReference type="Proteomes" id="UP000054032">
    <property type="component" value="Unassembled WGS sequence"/>
</dbReference>
<dbReference type="SUPFAM" id="SSF48452">
    <property type="entry name" value="TPR-like"/>
    <property type="match status" value="1"/>
</dbReference>
<dbReference type="RefSeq" id="XP_007687457.1">
    <property type="nucleotide sequence ID" value="XM_007689267.1"/>
</dbReference>
<dbReference type="InterPro" id="IPR011990">
    <property type="entry name" value="TPR-like_helical_dom_sf"/>
</dbReference>
<dbReference type="Pfam" id="PF25000">
    <property type="entry name" value="DUF7779"/>
    <property type="match status" value="1"/>
</dbReference>
<dbReference type="KEGG" id="bor:COCMIDRAFT_25875"/>
<dbReference type="Pfam" id="PF13374">
    <property type="entry name" value="TPR_10"/>
    <property type="match status" value="2"/>
</dbReference>
<name>W6Z2L5_COCMI</name>
<reference evidence="3 4" key="1">
    <citation type="journal article" date="2013" name="PLoS Genet.">
        <title>Comparative genome structure, secondary metabolite, and effector coding capacity across Cochliobolus pathogens.</title>
        <authorList>
            <person name="Condon B.J."/>
            <person name="Leng Y."/>
            <person name="Wu D."/>
            <person name="Bushley K.E."/>
            <person name="Ohm R.A."/>
            <person name="Otillar R."/>
            <person name="Martin J."/>
            <person name="Schackwitz W."/>
            <person name="Grimwood J."/>
            <person name="MohdZainudin N."/>
            <person name="Xue C."/>
            <person name="Wang R."/>
            <person name="Manning V.A."/>
            <person name="Dhillon B."/>
            <person name="Tu Z.J."/>
            <person name="Steffenson B.J."/>
            <person name="Salamov A."/>
            <person name="Sun H."/>
            <person name="Lowry S."/>
            <person name="LaButti K."/>
            <person name="Han J."/>
            <person name="Copeland A."/>
            <person name="Lindquist E."/>
            <person name="Barry K."/>
            <person name="Schmutz J."/>
            <person name="Baker S.E."/>
            <person name="Ciuffetti L.M."/>
            <person name="Grigoriev I.V."/>
            <person name="Zhong S."/>
            <person name="Turgeon B.G."/>
        </authorList>
    </citation>
    <scope>NUCLEOTIDE SEQUENCE [LARGE SCALE GENOMIC DNA]</scope>
    <source>
        <strain evidence="3 4">ATCC 44560</strain>
    </source>
</reference>
<dbReference type="InterPro" id="IPR027417">
    <property type="entry name" value="P-loop_NTPase"/>
</dbReference>
<gene>
    <name evidence="3" type="ORF">COCMIDRAFT_25875</name>
</gene>
<dbReference type="Pfam" id="PF13191">
    <property type="entry name" value="AAA_16"/>
    <property type="match status" value="1"/>
</dbReference>
<feature type="domain" description="DUF7779" evidence="2">
    <location>
        <begin position="350"/>
        <end position="432"/>
    </location>
</feature>
<keyword evidence="4" id="KW-1185">Reference proteome</keyword>
<dbReference type="PANTHER" id="PTHR35205">
    <property type="entry name" value="NB-ARC AND TPR DOMAIN PROTEIN"/>
    <property type="match status" value="1"/>
</dbReference>
<evidence type="ECO:0000313" key="4">
    <source>
        <dbReference type="Proteomes" id="UP000054032"/>
    </source>
</evidence>
<dbReference type="STRING" id="930090.W6Z2L5"/>
<dbReference type="Gene3D" id="1.25.40.10">
    <property type="entry name" value="Tetratricopeptide repeat domain"/>
    <property type="match status" value="2"/>
</dbReference>
<feature type="domain" description="Orc1-like AAA ATPase" evidence="1">
    <location>
        <begin position="103"/>
        <end position="186"/>
    </location>
</feature>
<sequence length="825" mass="94357">MFFRRPACLNAIKVLFTPSQEALFTQCETKIKDNTGWLDREIVTAGFEAAKKTAEEVEKRDEEAKMRSDNILQYIKSMVSPTANMNVTLPFRFLQNCPRRNGFFGRDEHLSKLDRYLDQTQAYSPRKMRSVVLHGLGGCGKSSIAREYMYRHFDTNEYQVILWLYADSRRKLATQFIYIARQLNQDTSENEARDVVLHWINNLSNAFLMVFDNADDPSILMDFCPASTYGSIIITSRNPFTQDYLAQHALPVKSFTGDEGSKFLHSMIPSDRPPSAEDEEAILWLTRFFGGLPLALRQVGAYITHLNCSPSHFKQLYEKFPGFIDDYKPPGALKHEKTVSDVWELSSRILSEDSRIILDTMSLLDPDSIPAELFCITNVPHAHAEVLDNPLRIVAARGHLMSQSLIEHDHHTNSFSMHRLVSKTTFEKMHKNVSRLQHTLNFSIHLLHRFSPEIDLLMIRNPSHWTAVEKVLSHVRSIYDRCKDIITNDDAALLLEIMTKILNYGFESAQYGLGDQAFAHIQELLLKIQHPDDEILALVYFAHGRLCCETSRQLQALEEIVQSHTHIRKAAVHKPCLLKTTLYIRILSNLGITHTAVERFEEAEVYHKTAIQHCKDLGMDKECSIGNLMQNLANCYLWGNKLTEAKEMLDQAQLHPNTAPEAVDYTLGNWMLKNQRYDEAMQLHTRVLALYAKHLGQKHPVTADSWHKVGTMFANKAFSGYNPTEADPTHNPNTQKNTNRHCFRKTLDIWQGLAQAHNPVADLFVARVQSSLSALLDTLSEAGNSESEELRREAWIFLQKRLGGRLIEGLDLDAALESLVFYWSR</sequence>
<dbReference type="InterPro" id="IPR019734">
    <property type="entry name" value="TPR_rpt"/>
</dbReference>
<dbReference type="OrthoDB" id="3681958at2759"/>
<dbReference type="AlphaFoldDB" id="W6Z2L5"/>
<dbReference type="InterPro" id="IPR041664">
    <property type="entry name" value="AAA_16"/>
</dbReference>
<proteinExistence type="predicted"/>
<dbReference type="SMART" id="SM00028">
    <property type="entry name" value="TPR"/>
    <property type="match status" value="2"/>
</dbReference>
<dbReference type="SUPFAM" id="SSF52540">
    <property type="entry name" value="P-loop containing nucleoside triphosphate hydrolases"/>
    <property type="match status" value="1"/>
</dbReference>
<dbReference type="EMBL" id="KI963973">
    <property type="protein sequence ID" value="EUC45997.1"/>
    <property type="molecule type" value="Genomic_DNA"/>
</dbReference>
<dbReference type="PANTHER" id="PTHR35205:SF1">
    <property type="entry name" value="ZU5 DOMAIN-CONTAINING PROTEIN"/>
    <property type="match status" value="1"/>
</dbReference>
<dbReference type="HOGENOM" id="CLU_000288_125_4_1"/>
<dbReference type="GeneID" id="19120837"/>
<accession>W6Z2L5</accession>
<dbReference type="InterPro" id="IPR056681">
    <property type="entry name" value="DUF7779"/>
</dbReference>
<organism evidence="3 4">
    <name type="scientific">Bipolaris oryzae ATCC 44560</name>
    <dbReference type="NCBI Taxonomy" id="930090"/>
    <lineage>
        <taxon>Eukaryota</taxon>
        <taxon>Fungi</taxon>
        <taxon>Dikarya</taxon>
        <taxon>Ascomycota</taxon>
        <taxon>Pezizomycotina</taxon>
        <taxon>Dothideomycetes</taxon>
        <taxon>Pleosporomycetidae</taxon>
        <taxon>Pleosporales</taxon>
        <taxon>Pleosporineae</taxon>
        <taxon>Pleosporaceae</taxon>
        <taxon>Bipolaris</taxon>
    </lineage>
</organism>
<dbReference type="Gene3D" id="3.40.50.300">
    <property type="entry name" value="P-loop containing nucleotide triphosphate hydrolases"/>
    <property type="match status" value="1"/>
</dbReference>
<evidence type="ECO:0000259" key="1">
    <source>
        <dbReference type="Pfam" id="PF13191"/>
    </source>
</evidence>
<evidence type="ECO:0000313" key="3">
    <source>
        <dbReference type="EMBL" id="EUC45997.1"/>
    </source>
</evidence>
<evidence type="ECO:0000259" key="2">
    <source>
        <dbReference type="Pfam" id="PF25000"/>
    </source>
</evidence>
<protein>
    <submittedName>
        <fullName evidence="3">Uncharacterized protein</fullName>
    </submittedName>
</protein>